<keyword evidence="3" id="KW-1185">Reference proteome</keyword>
<protein>
    <submittedName>
        <fullName evidence="4">Integrase catalytic domain-containing protein</fullName>
    </submittedName>
</protein>
<dbReference type="SUPFAM" id="SSF53098">
    <property type="entry name" value="Ribonuclease H-like"/>
    <property type="match status" value="1"/>
</dbReference>
<dbReference type="AlphaFoldDB" id="A0A0R3PI90"/>
<dbReference type="InterPro" id="IPR001584">
    <property type="entry name" value="Integrase_cat-core"/>
</dbReference>
<dbReference type="STRING" id="334426.A0A0R3PI90"/>
<dbReference type="InterPro" id="IPR036397">
    <property type="entry name" value="RNaseH_sf"/>
</dbReference>
<feature type="domain" description="Integrase catalytic" evidence="1">
    <location>
        <begin position="144"/>
        <end position="331"/>
    </location>
</feature>
<evidence type="ECO:0000313" key="2">
    <source>
        <dbReference type="EMBL" id="VDM55653.1"/>
    </source>
</evidence>
<proteinExistence type="predicted"/>
<dbReference type="PANTHER" id="PTHR47331">
    <property type="entry name" value="PHD-TYPE DOMAIN-CONTAINING PROTEIN"/>
    <property type="match status" value="1"/>
</dbReference>
<dbReference type="InterPro" id="IPR041588">
    <property type="entry name" value="Integrase_H2C2"/>
</dbReference>
<evidence type="ECO:0000313" key="3">
    <source>
        <dbReference type="Proteomes" id="UP000267027"/>
    </source>
</evidence>
<organism evidence="4">
    <name type="scientific">Angiostrongylus costaricensis</name>
    <name type="common">Nematode worm</name>
    <dbReference type="NCBI Taxonomy" id="334426"/>
    <lineage>
        <taxon>Eukaryota</taxon>
        <taxon>Metazoa</taxon>
        <taxon>Ecdysozoa</taxon>
        <taxon>Nematoda</taxon>
        <taxon>Chromadorea</taxon>
        <taxon>Rhabditida</taxon>
        <taxon>Rhabditina</taxon>
        <taxon>Rhabditomorpha</taxon>
        <taxon>Strongyloidea</taxon>
        <taxon>Metastrongylidae</taxon>
        <taxon>Angiostrongylus</taxon>
    </lineage>
</organism>
<sequence>MSTEAYVTAIEQEVTLRVFIRNHQAVHFPSRSTKDYKHLKLYHDEWGIIRCKGRLNKADLPRETQQPFLITSKRALAELIVIEEHLPFHNATIKTVAKPRERLWMTSIRKIAKKVITQCVPCQKMNSLPYKYPPMIDLPERRVGRSRPFEHVGVDYFRSLTTRNSEGTTKVYGVIITCATIRLLQLELVHNVKTNGFLLALRRFFARRGVPKTITSDNASNFLLSEQTLQDEILPVINDASLANTMATREVTWWTISPYAPWQGAFYEHFIKSAKYSLCKVLQRTVPTTEELETILVEIEGNLNSRPLTYQKEGSDNFVTLPPIDFIQRGMIITYPFEFSREEEDDKTYLPPQEAALLRTRR</sequence>
<reference evidence="4" key="1">
    <citation type="submission" date="2017-02" db="UniProtKB">
        <authorList>
            <consortium name="WormBaseParasite"/>
        </authorList>
    </citation>
    <scope>IDENTIFICATION</scope>
</reference>
<reference evidence="2 3" key="2">
    <citation type="submission" date="2018-11" db="EMBL/GenBank/DDBJ databases">
        <authorList>
            <consortium name="Pathogen Informatics"/>
        </authorList>
    </citation>
    <scope>NUCLEOTIDE SEQUENCE [LARGE SCALE GENOMIC DNA]</scope>
    <source>
        <strain evidence="2 3">Costa Rica</strain>
    </source>
</reference>
<gene>
    <name evidence="2" type="ORF">ACOC_LOCUS4068</name>
</gene>
<dbReference type="EMBL" id="UYYA01001897">
    <property type="protein sequence ID" value="VDM55653.1"/>
    <property type="molecule type" value="Genomic_DNA"/>
</dbReference>
<dbReference type="WBParaSite" id="ACOC_0000406701-mRNA-1">
    <property type="protein sequence ID" value="ACOC_0000406701-mRNA-1"/>
    <property type="gene ID" value="ACOC_0000406701"/>
</dbReference>
<evidence type="ECO:0000259" key="1">
    <source>
        <dbReference type="PROSITE" id="PS50994"/>
    </source>
</evidence>
<dbReference type="PROSITE" id="PS50994">
    <property type="entry name" value="INTEGRASE"/>
    <property type="match status" value="1"/>
</dbReference>
<dbReference type="Gene3D" id="3.30.420.10">
    <property type="entry name" value="Ribonuclease H-like superfamily/Ribonuclease H"/>
    <property type="match status" value="1"/>
</dbReference>
<dbReference type="InterPro" id="IPR012337">
    <property type="entry name" value="RNaseH-like_sf"/>
</dbReference>
<evidence type="ECO:0000313" key="4">
    <source>
        <dbReference type="WBParaSite" id="ACOC_0000406701-mRNA-1"/>
    </source>
</evidence>
<dbReference type="Proteomes" id="UP000267027">
    <property type="component" value="Unassembled WGS sequence"/>
</dbReference>
<dbReference type="Pfam" id="PF17921">
    <property type="entry name" value="Integrase_H2C2"/>
    <property type="match status" value="1"/>
</dbReference>
<name>A0A0R3PI90_ANGCS</name>
<dbReference type="OMA" id="ELATEAX"/>
<accession>A0A0R3PI90</accession>
<dbReference type="OrthoDB" id="5866088at2759"/>
<dbReference type="GO" id="GO:0015074">
    <property type="term" value="P:DNA integration"/>
    <property type="evidence" value="ECO:0007669"/>
    <property type="project" value="InterPro"/>
</dbReference>
<dbReference type="GO" id="GO:0003676">
    <property type="term" value="F:nucleic acid binding"/>
    <property type="evidence" value="ECO:0007669"/>
    <property type="project" value="InterPro"/>
</dbReference>